<evidence type="ECO:0000313" key="3">
    <source>
        <dbReference type="Proteomes" id="UP000708208"/>
    </source>
</evidence>
<accession>A0A8J2L1V6</accession>
<proteinExistence type="predicted"/>
<dbReference type="OrthoDB" id="1421278at2759"/>
<dbReference type="Proteomes" id="UP000708208">
    <property type="component" value="Unassembled WGS sequence"/>
</dbReference>
<dbReference type="InterPro" id="IPR000477">
    <property type="entry name" value="RT_dom"/>
</dbReference>
<evidence type="ECO:0000259" key="1">
    <source>
        <dbReference type="PROSITE" id="PS50878"/>
    </source>
</evidence>
<organism evidence="2 3">
    <name type="scientific">Allacma fusca</name>
    <dbReference type="NCBI Taxonomy" id="39272"/>
    <lineage>
        <taxon>Eukaryota</taxon>
        <taxon>Metazoa</taxon>
        <taxon>Ecdysozoa</taxon>
        <taxon>Arthropoda</taxon>
        <taxon>Hexapoda</taxon>
        <taxon>Collembola</taxon>
        <taxon>Symphypleona</taxon>
        <taxon>Sminthuridae</taxon>
        <taxon>Allacma</taxon>
    </lineage>
</organism>
<reference evidence="2" key="1">
    <citation type="submission" date="2021-06" db="EMBL/GenBank/DDBJ databases">
        <authorList>
            <person name="Hodson N. C."/>
            <person name="Mongue J. A."/>
            <person name="Jaron S. K."/>
        </authorList>
    </citation>
    <scope>NUCLEOTIDE SEQUENCE</scope>
</reference>
<dbReference type="EMBL" id="CAJVCH010543259">
    <property type="protein sequence ID" value="CAG7827372.1"/>
    <property type="molecule type" value="Genomic_DNA"/>
</dbReference>
<name>A0A8J2L1V6_9HEXA</name>
<comment type="caution">
    <text evidence="2">The sequence shown here is derived from an EMBL/GenBank/DDBJ whole genome shotgun (WGS) entry which is preliminary data.</text>
</comment>
<feature type="domain" description="Reverse transcriptase" evidence="1">
    <location>
        <begin position="1"/>
        <end position="131"/>
    </location>
</feature>
<dbReference type="PROSITE" id="PS50878">
    <property type="entry name" value="RT_POL"/>
    <property type="match status" value="1"/>
</dbReference>
<dbReference type="PANTHER" id="PTHR47027:SF20">
    <property type="entry name" value="REVERSE TRANSCRIPTASE-LIKE PROTEIN WITH RNA-DIRECTED DNA POLYMERASE DOMAIN"/>
    <property type="match status" value="1"/>
</dbReference>
<keyword evidence="3" id="KW-1185">Reference proteome</keyword>
<gene>
    <name evidence="2" type="ORF">AFUS01_LOCUS37363</name>
</gene>
<protein>
    <recommendedName>
        <fullName evidence="1">Reverse transcriptase domain-containing protein</fullName>
    </recommendedName>
</protein>
<dbReference type="Pfam" id="PF00078">
    <property type="entry name" value="RVT_1"/>
    <property type="match status" value="1"/>
</dbReference>
<dbReference type="PANTHER" id="PTHR47027">
    <property type="entry name" value="REVERSE TRANSCRIPTASE DOMAIN-CONTAINING PROTEIN"/>
    <property type="match status" value="1"/>
</dbReference>
<evidence type="ECO:0000313" key="2">
    <source>
        <dbReference type="EMBL" id="CAG7827372.1"/>
    </source>
</evidence>
<sequence>MLKGVLQGETLKPTLFTLYIDEIVTIHRKSNVNGERIASLQIQILVYAHDIALTANTPEDLQIQINLISNFFNKNDLSVNLDKTKVMVFGKETVASANTGKKPSTKTNDIDIILTLFYSLVSTIPMYGFAIWGENYLEEIEKLQTQFFRRILGASNFTPRQDQFQVNCQILWFGYQPELPSTSAVL</sequence>
<dbReference type="AlphaFoldDB" id="A0A8J2L1V6"/>